<dbReference type="CDD" id="cd17502">
    <property type="entry name" value="MFS_Azr1_MDR_like"/>
    <property type="match status" value="1"/>
</dbReference>
<dbReference type="FunFam" id="1.20.1720.10:FF:000013">
    <property type="entry name" value="Related to multidrug resistance proteins"/>
    <property type="match status" value="1"/>
</dbReference>
<feature type="transmembrane region" description="Helical" evidence="8">
    <location>
        <begin position="392"/>
        <end position="417"/>
    </location>
</feature>
<evidence type="ECO:0000313" key="10">
    <source>
        <dbReference type="EMBL" id="KAF9524357.1"/>
    </source>
</evidence>
<evidence type="ECO:0000256" key="1">
    <source>
        <dbReference type="ARBA" id="ARBA00004127"/>
    </source>
</evidence>
<evidence type="ECO:0000256" key="2">
    <source>
        <dbReference type="ARBA" id="ARBA00008335"/>
    </source>
</evidence>
<dbReference type="PANTHER" id="PTHR23501:SF84">
    <property type="entry name" value="VACUOLAR MEMBRANE AMINO ACID UPTAKE TRANSPORTER FNX2"/>
    <property type="match status" value="1"/>
</dbReference>
<feature type="transmembrane region" description="Helical" evidence="8">
    <location>
        <begin position="101"/>
        <end position="124"/>
    </location>
</feature>
<feature type="transmembrane region" description="Helical" evidence="8">
    <location>
        <begin position="197"/>
        <end position="220"/>
    </location>
</feature>
<dbReference type="PROSITE" id="PS50850">
    <property type="entry name" value="MFS"/>
    <property type="match status" value="1"/>
</dbReference>
<keyword evidence="6 8" id="KW-0472">Membrane</keyword>
<keyword evidence="4 8" id="KW-0812">Transmembrane</keyword>
<evidence type="ECO:0000256" key="6">
    <source>
        <dbReference type="ARBA" id="ARBA00023136"/>
    </source>
</evidence>
<dbReference type="AlphaFoldDB" id="A0A9P6JKK9"/>
<feature type="transmembrane region" description="Helical" evidence="8">
    <location>
        <begin position="302"/>
        <end position="326"/>
    </location>
</feature>
<reference evidence="10" key="1">
    <citation type="submission" date="2020-11" db="EMBL/GenBank/DDBJ databases">
        <authorList>
            <consortium name="DOE Joint Genome Institute"/>
            <person name="Ahrendt S."/>
            <person name="Riley R."/>
            <person name="Andreopoulos W."/>
            <person name="Labutti K."/>
            <person name="Pangilinan J."/>
            <person name="Ruiz-Duenas F.J."/>
            <person name="Barrasa J.M."/>
            <person name="Sanchez-Garcia M."/>
            <person name="Camarero S."/>
            <person name="Miyauchi S."/>
            <person name="Serrano A."/>
            <person name="Linde D."/>
            <person name="Babiker R."/>
            <person name="Drula E."/>
            <person name="Ayuso-Fernandez I."/>
            <person name="Pacheco R."/>
            <person name="Padilla G."/>
            <person name="Ferreira P."/>
            <person name="Barriuso J."/>
            <person name="Kellner H."/>
            <person name="Castanera R."/>
            <person name="Alfaro M."/>
            <person name="Ramirez L."/>
            <person name="Pisabarro A.G."/>
            <person name="Kuo A."/>
            <person name="Tritt A."/>
            <person name="Lipzen A."/>
            <person name="He G."/>
            <person name="Yan M."/>
            <person name="Ng V."/>
            <person name="Cullen D."/>
            <person name="Martin F."/>
            <person name="Rosso M.-N."/>
            <person name="Henrissat B."/>
            <person name="Hibbett D."/>
            <person name="Martinez A.T."/>
            <person name="Grigoriev I.V."/>
        </authorList>
    </citation>
    <scope>NUCLEOTIDE SEQUENCE</scope>
    <source>
        <strain evidence="10">CBS 506.95</strain>
    </source>
</reference>
<feature type="transmembrane region" description="Helical" evidence="8">
    <location>
        <begin position="232"/>
        <end position="251"/>
    </location>
</feature>
<dbReference type="OrthoDB" id="3437016at2759"/>
<comment type="subcellular location">
    <subcellularLocation>
        <location evidence="1">Endomembrane system</location>
        <topology evidence="1">Multi-pass membrane protein</topology>
    </subcellularLocation>
</comment>
<name>A0A9P6JKK9_9AGAR</name>
<feature type="region of interest" description="Disordered" evidence="7">
    <location>
        <begin position="1"/>
        <end position="35"/>
    </location>
</feature>
<dbReference type="SUPFAM" id="SSF103473">
    <property type="entry name" value="MFS general substrate transporter"/>
    <property type="match status" value="1"/>
</dbReference>
<dbReference type="EMBL" id="MU157900">
    <property type="protein sequence ID" value="KAF9524357.1"/>
    <property type="molecule type" value="Genomic_DNA"/>
</dbReference>
<feature type="compositionally biased region" description="Polar residues" evidence="7">
    <location>
        <begin position="1"/>
        <end position="17"/>
    </location>
</feature>
<dbReference type="InterPro" id="IPR020846">
    <property type="entry name" value="MFS_dom"/>
</dbReference>
<dbReference type="PANTHER" id="PTHR23501">
    <property type="entry name" value="MAJOR FACILITATOR SUPERFAMILY"/>
    <property type="match status" value="1"/>
</dbReference>
<dbReference type="GO" id="GO:0015174">
    <property type="term" value="F:basic amino acid transmembrane transporter activity"/>
    <property type="evidence" value="ECO:0007669"/>
    <property type="project" value="TreeGrafter"/>
</dbReference>
<evidence type="ECO:0000256" key="4">
    <source>
        <dbReference type="ARBA" id="ARBA00022692"/>
    </source>
</evidence>
<dbReference type="InterPro" id="IPR036259">
    <property type="entry name" value="MFS_trans_sf"/>
</dbReference>
<proteinExistence type="inferred from homology"/>
<feature type="transmembrane region" description="Helical" evidence="8">
    <location>
        <begin position="506"/>
        <end position="525"/>
    </location>
</feature>
<feature type="transmembrane region" description="Helical" evidence="8">
    <location>
        <begin position="263"/>
        <end position="281"/>
    </location>
</feature>
<dbReference type="Gene3D" id="1.20.1720.10">
    <property type="entry name" value="Multidrug resistance protein D"/>
    <property type="match status" value="1"/>
</dbReference>
<feature type="transmembrane region" description="Helical" evidence="8">
    <location>
        <begin position="136"/>
        <end position="153"/>
    </location>
</feature>
<keyword evidence="3" id="KW-0813">Transport</keyword>
<gene>
    <name evidence="10" type="ORF">CPB83DRAFT_861426</name>
</gene>
<evidence type="ECO:0000256" key="8">
    <source>
        <dbReference type="SAM" id="Phobius"/>
    </source>
</evidence>
<feature type="domain" description="Major facilitator superfamily (MFS) profile" evidence="9">
    <location>
        <begin position="42"/>
        <end position="529"/>
    </location>
</feature>
<dbReference type="Proteomes" id="UP000807306">
    <property type="component" value="Unassembled WGS sequence"/>
</dbReference>
<organism evidence="10 11">
    <name type="scientific">Crepidotus variabilis</name>
    <dbReference type="NCBI Taxonomy" id="179855"/>
    <lineage>
        <taxon>Eukaryota</taxon>
        <taxon>Fungi</taxon>
        <taxon>Dikarya</taxon>
        <taxon>Basidiomycota</taxon>
        <taxon>Agaricomycotina</taxon>
        <taxon>Agaricomycetes</taxon>
        <taxon>Agaricomycetidae</taxon>
        <taxon>Agaricales</taxon>
        <taxon>Agaricineae</taxon>
        <taxon>Crepidotaceae</taxon>
        <taxon>Crepidotus</taxon>
    </lineage>
</organism>
<dbReference type="Gene3D" id="1.20.1250.20">
    <property type="entry name" value="MFS general substrate transporter like domains"/>
    <property type="match status" value="1"/>
</dbReference>
<dbReference type="InterPro" id="IPR011701">
    <property type="entry name" value="MFS"/>
</dbReference>
<accession>A0A9P6JKK9</accession>
<feature type="transmembrane region" description="Helical" evidence="8">
    <location>
        <begin position="365"/>
        <end position="386"/>
    </location>
</feature>
<feature type="transmembrane region" description="Helical" evidence="8">
    <location>
        <begin position="429"/>
        <end position="454"/>
    </location>
</feature>
<feature type="transmembrane region" description="Helical" evidence="8">
    <location>
        <begin position="39"/>
        <end position="65"/>
    </location>
</feature>
<evidence type="ECO:0000313" key="11">
    <source>
        <dbReference type="Proteomes" id="UP000807306"/>
    </source>
</evidence>
<evidence type="ECO:0000256" key="7">
    <source>
        <dbReference type="SAM" id="MobiDB-lite"/>
    </source>
</evidence>
<evidence type="ECO:0000259" key="9">
    <source>
        <dbReference type="PROSITE" id="PS50850"/>
    </source>
</evidence>
<comment type="similarity">
    <text evidence="2">Belongs to the major facilitator superfamily.</text>
</comment>
<evidence type="ECO:0000256" key="5">
    <source>
        <dbReference type="ARBA" id="ARBA00022989"/>
    </source>
</evidence>
<dbReference type="GO" id="GO:0012505">
    <property type="term" value="C:endomembrane system"/>
    <property type="evidence" value="ECO:0007669"/>
    <property type="project" value="UniProtKB-SubCell"/>
</dbReference>
<feature type="transmembrane region" description="Helical" evidence="8">
    <location>
        <begin position="338"/>
        <end position="358"/>
    </location>
</feature>
<evidence type="ECO:0000256" key="3">
    <source>
        <dbReference type="ARBA" id="ARBA00022448"/>
    </source>
</evidence>
<dbReference type="Pfam" id="PF07690">
    <property type="entry name" value="MFS_1"/>
    <property type="match status" value="1"/>
</dbReference>
<comment type="caution">
    <text evidence="10">The sequence shown here is derived from an EMBL/GenBank/DDBJ whole genome shotgun (WGS) entry which is preliminary data.</text>
</comment>
<protein>
    <submittedName>
        <fullName evidence="10">Member of the major facilitator superfamily</fullName>
    </submittedName>
</protein>
<sequence>MSEETSALLQNGPQQEYSDQRDGQTESQSGSHKESTPSYWVFFVPMAIGIFLPALDQTLVVSSYATIGSELKELQKTSWIATSYLLTITCVQPLYGKLSDIFGRKSCLLFSYTLFALGCLLCGLSRNMNELIASRALTGIGGGGMQTIVSIIMSDVVPLRSRGTWQGVMNLVWASGNATGASLGGYLADTIGWRWSFIIQVPLTLLAIASVTFALHLPNLDNANLWSKLRRVDFSGAIALVLTMLSLLIGLDRVSNASWNDRLAIAFLSAFIVFGLAFMIIEMKVAKEPFAPQRIIINRALIASYMVNLFGLASMFCIIFHVPLFFQAVIGKTASESGLWLILSVVGSVSGSLSSGLIMQSTGKYYILTVMASTMLAVGSITMTLSSGAWTISILGLVSGLFISSLGSGTVITTSLISLIANAGQEDQAIAIAVSYLFRSTGSVLGVSIGSALLQDTLRSSLRAKLSGNDVDEIVHRVRESLVYLDELDPLTRSIVKISYGEAIQMAFRFSAVLAIGAWISSLFIKEKPLSRS</sequence>
<keyword evidence="11" id="KW-1185">Reference proteome</keyword>
<dbReference type="GO" id="GO:0000329">
    <property type="term" value="C:fungal-type vacuole membrane"/>
    <property type="evidence" value="ECO:0007669"/>
    <property type="project" value="TreeGrafter"/>
</dbReference>
<keyword evidence="5 8" id="KW-1133">Transmembrane helix</keyword>